<reference evidence="1" key="1">
    <citation type="submission" date="2022-07" db="EMBL/GenBank/DDBJ databases">
        <title>Phylogenomic reconstructions and comparative analyses of Kickxellomycotina fungi.</title>
        <authorList>
            <person name="Reynolds N.K."/>
            <person name="Stajich J.E."/>
            <person name="Barry K."/>
            <person name="Grigoriev I.V."/>
            <person name="Crous P."/>
            <person name="Smith M.E."/>
        </authorList>
    </citation>
    <scope>NUCLEOTIDE SEQUENCE</scope>
    <source>
        <strain evidence="1">CBS 102833</strain>
    </source>
</reference>
<dbReference type="EMBL" id="JANBUP010000287">
    <property type="protein sequence ID" value="KAJ2812117.1"/>
    <property type="molecule type" value="Genomic_DNA"/>
</dbReference>
<evidence type="ECO:0000313" key="2">
    <source>
        <dbReference type="Proteomes" id="UP001140096"/>
    </source>
</evidence>
<comment type="caution">
    <text evidence="1">The sequence shown here is derived from an EMBL/GenBank/DDBJ whole genome shotgun (WGS) entry which is preliminary data.</text>
</comment>
<name>A0ACC1LMX4_9FUNG</name>
<keyword evidence="2" id="KW-1185">Reference proteome</keyword>
<sequence>IPVLREKKKNIKGFNEDVDYYKYDLSFNEDESAKEDEHTKEAENDKENGWQVYHINDVNNGDDEYDEYYMDDVSYIKENVSGHDDAWSSPNEYIVDFNCDPWYGEFVNNYLCVHLHNDGSNGEDGLKDEDKPSGKVKPSGEDGPCDDDGPLDEDILMEPFMDMNCDL</sequence>
<organism evidence="1 2">
    <name type="scientific">Coemansia furcata</name>
    <dbReference type="NCBI Taxonomy" id="417177"/>
    <lineage>
        <taxon>Eukaryota</taxon>
        <taxon>Fungi</taxon>
        <taxon>Fungi incertae sedis</taxon>
        <taxon>Zoopagomycota</taxon>
        <taxon>Kickxellomycotina</taxon>
        <taxon>Kickxellomycetes</taxon>
        <taxon>Kickxellales</taxon>
        <taxon>Kickxellaceae</taxon>
        <taxon>Coemansia</taxon>
    </lineage>
</organism>
<proteinExistence type="predicted"/>
<feature type="non-terminal residue" evidence="1">
    <location>
        <position position="1"/>
    </location>
</feature>
<dbReference type="Proteomes" id="UP001140096">
    <property type="component" value="Unassembled WGS sequence"/>
</dbReference>
<protein>
    <submittedName>
        <fullName evidence="1">Uncharacterized protein</fullName>
    </submittedName>
</protein>
<evidence type="ECO:0000313" key="1">
    <source>
        <dbReference type="EMBL" id="KAJ2812117.1"/>
    </source>
</evidence>
<gene>
    <name evidence="1" type="ORF">H4S07_001618</name>
</gene>
<accession>A0ACC1LMX4</accession>